<dbReference type="SUPFAM" id="SSF46785">
    <property type="entry name" value="Winged helix' DNA-binding domain"/>
    <property type="match status" value="1"/>
</dbReference>
<dbReference type="InterPro" id="IPR036390">
    <property type="entry name" value="WH_DNA-bd_sf"/>
</dbReference>
<name>A0A1G8K7D9_ANEMI</name>
<accession>A0A1G8K7D9</accession>
<dbReference type="GeneID" id="42305615"/>
<dbReference type="AlphaFoldDB" id="A0A1G8K7D9"/>
<evidence type="ECO:0000313" key="2">
    <source>
        <dbReference type="EMBL" id="SDI39332.1"/>
    </source>
</evidence>
<protein>
    <recommendedName>
        <fullName evidence="4">Helix-turn-helix domain-containing protein</fullName>
    </recommendedName>
</protein>
<proteinExistence type="predicted"/>
<dbReference type="RefSeq" id="WP_052812068.1">
    <property type="nucleotide sequence ID" value="NZ_BJOA01000232.1"/>
</dbReference>
<evidence type="ECO:0008006" key="4">
    <source>
        <dbReference type="Google" id="ProtNLM"/>
    </source>
</evidence>
<feature type="region of interest" description="Disordered" evidence="1">
    <location>
        <begin position="226"/>
        <end position="254"/>
    </location>
</feature>
<dbReference type="EMBL" id="FNED01000003">
    <property type="protein sequence ID" value="SDI39332.1"/>
    <property type="molecule type" value="Genomic_DNA"/>
</dbReference>
<dbReference type="OrthoDB" id="1821976at2"/>
<evidence type="ECO:0000313" key="3">
    <source>
        <dbReference type="Proteomes" id="UP000182836"/>
    </source>
</evidence>
<dbReference type="Proteomes" id="UP000182836">
    <property type="component" value="Unassembled WGS sequence"/>
</dbReference>
<organism evidence="2 3">
    <name type="scientific">Aneurinibacillus migulanus</name>
    <name type="common">Bacillus migulanus</name>
    <dbReference type="NCBI Taxonomy" id="47500"/>
    <lineage>
        <taxon>Bacteria</taxon>
        <taxon>Bacillati</taxon>
        <taxon>Bacillota</taxon>
        <taxon>Bacilli</taxon>
        <taxon>Bacillales</taxon>
        <taxon>Paenibacillaceae</taxon>
        <taxon>Aneurinibacillus group</taxon>
        <taxon>Aneurinibacillus</taxon>
    </lineage>
</organism>
<reference evidence="2 3" key="1">
    <citation type="submission" date="2016-10" db="EMBL/GenBank/DDBJ databases">
        <authorList>
            <person name="de Groot N.N."/>
        </authorList>
    </citation>
    <scope>NUCLEOTIDE SEQUENCE [LARGE SCALE GENOMIC DNA]</scope>
    <source>
        <strain evidence="2 3">DSM 2895</strain>
    </source>
</reference>
<gene>
    <name evidence="2" type="ORF">SAMN04487909_103317</name>
</gene>
<evidence type="ECO:0000256" key="1">
    <source>
        <dbReference type="SAM" id="MobiDB-lite"/>
    </source>
</evidence>
<sequence>MTDSFPFYLHSGLLTKEHRKRMGAAIWEFLWCIDKTTKEYSVDGQVFGQVLGGKPVKLSDIADDIGGNKSTIKRNLDKLEEEGYLSLIRAPYGLMITVHKSKKWPKKVVANTQPQPNKRKFIVAKTQRRKKVALQKCVFSLQKQNARCKNAYSNKDKAIDKTKDLNNISATDAITGPLQKHNVKSDDKVPTPMSSGNPEECIVPTSMALPEQKNNVIDFASKTGKEGVPLSRKDAVSSSPDVDADSTQRKISAPEYRRRIEERYIARRASGTELKPTDDEVIRELIRTRVPLSIVLEGIDKAFQKHKPRHSRDKINSLNYCLPIILDMHAKNQAKTDESVELPMTAGKKRATYSSHVRGKHTGIPPLILEQIERQRKAEAGEEVCPSHQAPEEDLERKRRRVQELLKAMGDKK</sequence>
<feature type="region of interest" description="Disordered" evidence="1">
    <location>
        <begin position="378"/>
        <end position="398"/>
    </location>
</feature>